<dbReference type="EMBL" id="MING01000083">
    <property type="protein sequence ID" value="POG02222.1"/>
    <property type="molecule type" value="Genomic_DNA"/>
</dbReference>
<protein>
    <submittedName>
        <fullName evidence="1">Uncharacterized protein</fullName>
    </submittedName>
</protein>
<dbReference type="AlphaFoldDB" id="A0A2S3WLF9"/>
<accession>A0A2S3WLF9</accession>
<dbReference type="RefSeq" id="WP_103469689.1">
    <property type="nucleotide sequence ID" value="NZ_MING01000083.1"/>
</dbReference>
<reference evidence="1 2" key="2">
    <citation type="submission" date="2018-03" db="EMBL/GenBank/DDBJ databases">
        <title>Draft genome of Pseudomonas putida strain KH-18-2.</title>
        <authorList>
            <person name="Yoshizawa S."/>
            <person name="Khan N.H."/>
            <person name="Nishimura M."/>
            <person name="Chiura H.X."/>
            <person name="Ogura Y."/>
            <person name="Hayashi T."/>
            <person name="Kogure K."/>
        </authorList>
    </citation>
    <scope>NUCLEOTIDE SEQUENCE [LARGE SCALE GENOMIC DNA]</scope>
    <source>
        <strain evidence="1 2">KH-18-2</strain>
    </source>
</reference>
<name>A0A2S3WLF9_PSEPU</name>
<organism evidence="1 2">
    <name type="scientific">Pseudomonas putida</name>
    <name type="common">Arthrobacter siderocapsulatus</name>
    <dbReference type="NCBI Taxonomy" id="303"/>
    <lineage>
        <taxon>Bacteria</taxon>
        <taxon>Pseudomonadati</taxon>
        <taxon>Pseudomonadota</taxon>
        <taxon>Gammaproteobacteria</taxon>
        <taxon>Pseudomonadales</taxon>
        <taxon>Pseudomonadaceae</taxon>
        <taxon>Pseudomonas</taxon>
    </lineage>
</organism>
<proteinExistence type="predicted"/>
<reference evidence="1 2" key="1">
    <citation type="submission" date="2016-08" db="EMBL/GenBank/DDBJ databases">
        <authorList>
            <person name="Seilhamer J.J."/>
        </authorList>
    </citation>
    <scope>NUCLEOTIDE SEQUENCE [LARGE SCALE GENOMIC DNA]</scope>
    <source>
        <strain evidence="1 2">KH-18-2</strain>
    </source>
</reference>
<comment type="caution">
    <text evidence="1">The sequence shown here is derived from an EMBL/GenBank/DDBJ whole genome shotgun (WGS) entry which is preliminary data.</text>
</comment>
<evidence type="ECO:0000313" key="1">
    <source>
        <dbReference type="EMBL" id="POG02222.1"/>
    </source>
</evidence>
<gene>
    <name evidence="1" type="ORF">BGP82_12805</name>
</gene>
<evidence type="ECO:0000313" key="2">
    <source>
        <dbReference type="Proteomes" id="UP000237378"/>
    </source>
</evidence>
<sequence>MSASNIDQFNEVTGAIFAHLYQSFPNPIRIDSTLIGIENTGIQFYDPVNEVGQGGFYALSQSEQDQVVFLQNTAIWLARSGFIRYASTGWYGLDDVTLTLEGLELLKAIPKSLGPSLGDQLIEAAKTGVTGKLKDLTSELISKAVILGVKAATDYATS</sequence>
<dbReference type="Proteomes" id="UP000237378">
    <property type="component" value="Unassembled WGS sequence"/>
</dbReference>